<dbReference type="OrthoDB" id="3256376at2759"/>
<name>A0A084VBT4_ANOSI</name>
<dbReference type="InterPro" id="IPR001245">
    <property type="entry name" value="Ser-Thr/Tyr_kinase_cat_dom"/>
</dbReference>
<dbReference type="EMBL" id="ATLV01009462">
    <property type="status" value="NOT_ANNOTATED_CDS"/>
    <property type="molecule type" value="Genomic_DNA"/>
</dbReference>
<protein>
    <submittedName>
        <fullName evidence="4">Protein kinase domain-containing protein</fullName>
    </submittedName>
</protein>
<dbReference type="Gene3D" id="3.30.200.20">
    <property type="entry name" value="Phosphorylase Kinase, domain 1"/>
    <property type="match status" value="1"/>
</dbReference>
<dbReference type="GO" id="GO:0046872">
    <property type="term" value="F:metal ion binding"/>
    <property type="evidence" value="ECO:0007669"/>
    <property type="project" value="UniProtKB-KW"/>
</dbReference>
<dbReference type="Pfam" id="PF07714">
    <property type="entry name" value="PK_Tyr_Ser-Thr"/>
    <property type="match status" value="1"/>
</dbReference>
<gene>
    <name evidence="3" type="ORF">ZHAS_00002122</name>
</gene>
<dbReference type="InterPro" id="IPR050122">
    <property type="entry name" value="RTK"/>
</dbReference>
<dbReference type="GO" id="GO:0004714">
    <property type="term" value="F:transmembrane receptor protein tyrosine kinase activity"/>
    <property type="evidence" value="ECO:0007669"/>
    <property type="project" value="TreeGrafter"/>
</dbReference>
<evidence type="ECO:0000313" key="3">
    <source>
        <dbReference type="EMBL" id="KFB35428.1"/>
    </source>
</evidence>
<dbReference type="PROSITE" id="PS50011">
    <property type="entry name" value="PROTEIN_KINASE_DOM"/>
    <property type="match status" value="1"/>
</dbReference>
<dbReference type="PANTHER" id="PTHR24416">
    <property type="entry name" value="TYROSINE-PROTEIN KINASE RECEPTOR"/>
    <property type="match status" value="1"/>
</dbReference>
<dbReference type="CDD" id="cd00192">
    <property type="entry name" value="PTKc"/>
    <property type="match status" value="1"/>
</dbReference>
<reference evidence="3 5" key="1">
    <citation type="journal article" date="2014" name="BMC Genomics">
        <title>Genome sequence of Anopheles sinensis provides insight into genetics basis of mosquito competence for malaria parasites.</title>
        <authorList>
            <person name="Zhou D."/>
            <person name="Zhang D."/>
            <person name="Ding G."/>
            <person name="Shi L."/>
            <person name="Hou Q."/>
            <person name="Ye Y."/>
            <person name="Xu Y."/>
            <person name="Zhou H."/>
            <person name="Xiong C."/>
            <person name="Li S."/>
            <person name="Yu J."/>
            <person name="Hong S."/>
            <person name="Yu X."/>
            <person name="Zou P."/>
            <person name="Chen C."/>
            <person name="Chang X."/>
            <person name="Wang W."/>
            <person name="Lv Y."/>
            <person name="Sun Y."/>
            <person name="Ma L."/>
            <person name="Shen B."/>
            <person name="Zhu C."/>
        </authorList>
    </citation>
    <scope>NUCLEOTIDE SEQUENCE [LARGE SCALE GENOMIC DNA]</scope>
</reference>
<accession>A0A084VBT4</accession>
<evidence type="ECO:0000313" key="4">
    <source>
        <dbReference type="EnsemblMetazoa" id="ASIC002122-PA"/>
    </source>
</evidence>
<keyword evidence="1" id="KW-0460">Magnesium</keyword>
<dbReference type="Gene3D" id="1.10.510.10">
    <property type="entry name" value="Transferase(Phosphotransferase) domain 1"/>
    <property type="match status" value="1"/>
</dbReference>
<reference evidence="4" key="2">
    <citation type="submission" date="2020-05" db="UniProtKB">
        <authorList>
            <consortium name="EnsemblMetazoa"/>
        </authorList>
    </citation>
    <scope>IDENTIFICATION</scope>
</reference>
<dbReference type="PRINTS" id="PR00109">
    <property type="entry name" value="TYRKINASE"/>
</dbReference>
<keyword evidence="5" id="KW-1185">Reference proteome</keyword>
<dbReference type="InterPro" id="IPR011009">
    <property type="entry name" value="Kinase-like_dom_sf"/>
</dbReference>
<dbReference type="Proteomes" id="UP000030765">
    <property type="component" value="Unassembled WGS sequence"/>
</dbReference>
<dbReference type="GO" id="GO:0005524">
    <property type="term" value="F:ATP binding"/>
    <property type="evidence" value="ECO:0007669"/>
    <property type="project" value="InterPro"/>
</dbReference>
<dbReference type="PANTHER" id="PTHR24416:SF600">
    <property type="entry name" value="PDGF- AND VEGF-RECEPTOR RELATED, ISOFORM J"/>
    <property type="match status" value="1"/>
</dbReference>
<dbReference type="AlphaFoldDB" id="A0A084VBT4"/>
<dbReference type="GO" id="GO:0005886">
    <property type="term" value="C:plasma membrane"/>
    <property type="evidence" value="ECO:0007669"/>
    <property type="project" value="TreeGrafter"/>
</dbReference>
<feature type="domain" description="Protein kinase" evidence="2">
    <location>
        <begin position="63"/>
        <end position="355"/>
    </location>
</feature>
<feature type="binding site" evidence="1">
    <location>
        <position position="225"/>
    </location>
    <ligand>
        <name>Mg(2+)</name>
        <dbReference type="ChEBI" id="CHEBI:18420"/>
    </ligand>
</feature>
<evidence type="ECO:0000259" key="2">
    <source>
        <dbReference type="PROSITE" id="PS50011"/>
    </source>
</evidence>
<dbReference type="InterPro" id="IPR000719">
    <property type="entry name" value="Prot_kinase_dom"/>
</dbReference>
<dbReference type="SUPFAM" id="SSF56112">
    <property type="entry name" value="Protein kinase-like (PK-like)"/>
    <property type="match status" value="1"/>
</dbReference>
<dbReference type="VEuPathDB" id="VectorBase:ASIC002122"/>
<proteinExistence type="predicted"/>
<dbReference type="OMA" id="INGHMES"/>
<dbReference type="EMBL" id="KE524531">
    <property type="protein sequence ID" value="KFB35428.1"/>
    <property type="molecule type" value="Genomic_DNA"/>
</dbReference>
<dbReference type="STRING" id="74873.A0A084VBT4"/>
<organism evidence="3">
    <name type="scientific">Anopheles sinensis</name>
    <name type="common">Mosquito</name>
    <dbReference type="NCBI Taxonomy" id="74873"/>
    <lineage>
        <taxon>Eukaryota</taxon>
        <taxon>Metazoa</taxon>
        <taxon>Ecdysozoa</taxon>
        <taxon>Arthropoda</taxon>
        <taxon>Hexapoda</taxon>
        <taxon>Insecta</taxon>
        <taxon>Pterygota</taxon>
        <taxon>Neoptera</taxon>
        <taxon>Endopterygota</taxon>
        <taxon>Diptera</taxon>
        <taxon>Nematocera</taxon>
        <taxon>Culicoidea</taxon>
        <taxon>Culicidae</taxon>
        <taxon>Anophelinae</taxon>
        <taxon>Anopheles</taxon>
    </lineage>
</organism>
<dbReference type="FunFam" id="1.10.510.10:FF:001927">
    <property type="entry name" value="Receptor protein-tyrosine kinase"/>
    <property type="match status" value="1"/>
</dbReference>
<sequence length="366" mass="41472">MIIVYCIAQLSVNLFARLLTIWSRKPPIEEPFEVRIEESNLTPCLRSESPELPIGFKLSKEQLSMCKKLCQGRYGTVMEAQLSDQGTRQKVAVRVLKSSSGDKVLKASLEMVQTMAYLGQHLNLVNILGAVTKGLRNGELLVVVEYCQHGTLLNFLRRNKKNFIEQLSSNPLLTTSDDGPSCSTARPGGKVITYIDLLSWSKQIASAMSFLESYNVVHGHLALENVLLCDKKVVKIDKVGLLPAMTSGHSYVGVGEDFYPYKWLALECFSEREFTSKSDVWSFGVLLWELFTLGETPYAAMPNKDLYRKLDEGYRLDMPDNAFPEIHDMMRMCWYNRPYLRPTFQKLEEGLTAMLPKEITRVSEAD</sequence>
<dbReference type="VEuPathDB" id="VectorBase:ASIS015274"/>
<evidence type="ECO:0000256" key="1">
    <source>
        <dbReference type="PIRSR" id="PIRSR000615-3"/>
    </source>
</evidence>
<dbReference type="GO" id="GO:0007169">
    <property type="term" value="P:cell surface receptor protein tyrosine kinase signaling pathway"/>
    <property type="evidence" value="ECO:0007669"/>
    <property type="project" value="TreeGrafter"/>
</dbReference>
<dbReference type="EnsemblMetazoa" id="ASIC002122-RA">
    <property type="protein sequence ID" value="ASIC002122-PA"/>
    <property type="gene ID" value="ASIC002122"/>
</dbReference>
<keyword evidence="1" id="KW-0479">Metal-binding</keyword>
<evidence type="ECO:0000313" key="5">
    <source>
        <dbReference type="Proteomes" id="UP000030765"/>
    </source>
</evidence>
<dbReference type="PIRSF" id="PIRSF000615">
    <property type="entry name" value="TyrPK_CSF1-R"/>
    <property type="match status" value="1"/>
</dbReference>
<dbReference type="GO" id="GO:0043235">
    <property type="term" value="C:receptor complex"/>
    <property type="evidence" value="ECO:0007669"/>
    <property type="project" value="TreeGrafter"/>
</dbReference>